<dbReference type="InterPro" id="IPR037523">
    <property type="entry name" value="VOC_core"/>
</dbReference>
<name>A0A0A7I6G6_9BIFI</name>
<dbReference type="Gene3D" id="3.10.180.10">
    <property type="entry name" value="2,3-Dihydroxybiphenyl 1,2-Dioxygenase, domain 1"/>
    <property type="match status" value="1"/>
</dbReference>
<gene>
    <name evidence="2" type="ORF">AH67_00805</name>
</gene>
<dbReference type="InterPro" id="IPR004360">
    <property type="entry name" value="Glyas_Fos-R_dOase_dom"/>
</dbReference>
<sequence length="127" mass="14319">MFVDHAAVYVEDLERGARFYEQYFDGVRGERYENPRTGFSSYFITFDGGNTRLEVMHNDAIARPVDRGAREYAHVAFNVGSRERVDELTAQLVTDGYEKISGPRVTGDGYYESCILDAEGNTVEITG</sequence>
<dbReference type="PANTHER" id="PTHR36113">
    <property type="entry name" value="LYASE, PUTATIVE-RELATED-RELATED"/>
    <property type="match status" value="1"/>
</dbReference>
<evidence type="ECO:0000313" key="2">
    <source>
        <dbReference type="EMBL" id="AIZ15651.1"/>
    </source>
</evidence>
<dbReference type="InterPro" id="IPR051332">
    <property type="entry name" value="Fosfomycin_Res_Enzymes"/>
</dbReference>
<organism evidence="2 3">
    <name type="scientific">Bifidobacterium pseudolongum PV8-2</name>
    <dbReference type="NCBI Taxonomy" id="1447715"/>
    <lineage>
        <taxon>Bacteria</taxon>
        <taxon>Bacillati</taxon>
        <taxon>Actinomycetota</taxon>
        <taxon>Actinomycetes</taxon>
        <taxon>Bifidobacteriales</taxon>
        <taxon>Bifidobacteriaceae</taxon>
        <taxon>Bifidobacterium</taxon>
    </lineage>
</organism>
<proteinExistence type="predicted"/>
<dbReference type="STRING" id="1447715.AH67_00805"/>
<dbReference type="InterPro" id="IPR029068">
    <property type="entry name" value="Glyas_Bleomycin-R_OHBP_Dase"/>
</dbReference>
<reference evidence="2 3" key="1">
    <citation type="journal article" date="2015" name="Genome Announc.">
        <title>Bifidobacterium pseudolongum Strain PV8-2, Isolated from a Stool Sample of an Anemic Kenyan Infant.</title>
        <authorList>
            <person name="Vazquez-Gutierrez P."/>
            <person name="Lacroix C."/>
            <person name="Chassard C."/>
            <person name="Klumpp J."/>
            <person name="Stevens M.J."/>
            <person name="Jans C."/>
        </authorList>
    </citation>
    <scope>NUCLEOTIDE SEQUENCE [LARGE SCALE GENOMIC DNA]</scope>
    <source>
        <strain evidence="2 3">PV8-2</strain>
    </source>
</reference>
<dbReference type="OrthoDB" id="9798430at2"/>
<dbReference type="PROSITE" id="PS51819">
    <property type="entry name" value="VOC"/>
    <property type="match status" value="1"/>
</dbReference>
<dbReference type="HOGENOM" id="CLU_046006_16_0_11"/>
<keyword evidence="3" id="KW-1185">Reference proteome</keyword>
<feature type="domain" description="VOC" evidence="1">
    <location>
        <begin position="2"/>
        <end position="127"/>
    </location>
</feature>
<dbReference type="AlphaFoldDB" id="A0A0A7I6G6"/>
<dbReference type="SUPFAM" id="SSF54593">
    <property type="entry name" value="Glyoxalase/Bleomycin resistance protein/Dihydroxybiphenyl dioxygenase"/>
    <property type="match status" value="1"/>
</dbReference>
<dbReference type="Pfam" id="PF00903">
    <property type="entry name" value="Glyoxalase"/>
    <property type="match status" value="1"/>
</dbReference>
<dbReference type="Proteomes" id="UP000030636">
    <property type="component" value="Chromosome"/>
</dbReference>
<evidence type="ECO:0000259" key="1">
    <source>
        <dbReference type="PROSITE" id="PS51819"/>
    </source>
</evidence>
<dbReference type="KEGG" id="bpsp:AH67_00805"/>
<evidence type="ECO:0000313" key="3">
    <source>
        <dbReference type="Proteomes" id="UP000030636"/>
    </source>
</evidence>
<dbReference type="EMBL" id="CP007457">
    <property type="protein sequence ID" value="AIZ15651.1"/>
    <property type="molecule type" value="Genomic_DNA"/>
</dbReference>
<protein>
    <recommendedName>
        <fullName evidence="1">VOC domain-containing protein</fullName>
    </recommendedName>
</protein>
<accession>A0A0A7I6G6</accession>
<dbReference type="PANTHER" id="PTHR36113:SF1">
    <property type="entry name" value="GLYOXALASE_BLEOMYCIN RESISTANCE PROTEIN_DIOXYGENASE"/>
    <property type="match status" value="1"/>
</dbReference>
<dbReference type="RefSeq" id="WP_039170899.1">
    <property type="nucleotide sequence ID" value="NZ_CP007457.1"/>
</dbReference>